<evidence type="ECO:0000259" key="2">
    <source>
        <dbReference type="Pfam" id="PF00149"/>
    </source>
</evidence>
<keyword evidence="1" id="KW-0472">Membrane</keyword>
<dbReference type="InterPro" id="IPR051158">
    <property type="entry name" value="Metallophosphoesterase_sf"/>
</dbReference>
<dbReference type="PANTHER" id="PTHR31302:SF0">
    <property type="entry name" value="TRANSMEMBRANE PROTEIN WITH METALLOPHOSPHOESTERASE DOMAIN"/>
    <property type="match status" value="1"/>
</dbReference>
<dbReference type="Pfam" id="PF00149">
    <property type="entry name" value="Metallophos"/>
    <property type="match status" value="1"/>
</dbReference>
<gene>
    <name evidence="3" type="ORF">GCM10007380_38570</name>
</gene>
<name>A0A8J3AN24_9BACI</name>
<evidence type="ECO:0000313" key="4">
    <source>
        <dbReference type="Proteomes" id="UP000626244"/>
    </source>
</evidence>
<dbReference type="InterPro" id="IPR004843">
    <property type="entry name" value="Calcineurin-like_PHP"/>
</dbReference>
<organism evidence="3 4">
    <name type="scientific">Gottfriedia solisilvae</name>
    <dbReference type="NCBI Taxonomy" id="1516104"/>
    <lineage>
        <taxon>Bacteria</taxon>
        <taxon>Bacillati</taxon>
        <taxon>Bacillota</taxon>
        <taxon>Bacilli</taxon>
        <taxon>Bacillales</taxon>
        <taxon>Bacillaceae</taxon>
        <taxon>Gottfriedia</taxon>
    </lineage>
</organism>
<sequence length="384" mass="44198">MNRRVIINLVIVTFFFLLINFYLGIHGWIYINTILKHELHTVSKLIYWSIFWLFTFAYILSRVLKKHLPRPIFKFLHHIGAYWLAVIYYLIFILLISDLIGWLLLTFTPLSSEKLIISLGTIVLLSIVFLIVKGRRNALNTQFIHYDIHVEKSNLHSKALSIVLVSDLHLSTLVTNKRLAFLIDEINKLSPDLVLIAGDIIDEDITPFVEENMVETFKKLKPSIGTYAVPGNHDYYGGHLDLLVDHLNDAGIHILLDEKELVENSFYIVGRKDLASKNRLELHDLLKDIDHTKPIILLDHQPYRLDIPTNLGVDLQVSGHTHRGQFKPNHLITRKLYELDWGYLQKNLSHFVVSSGFGTWGPPIRTGNPSEIVTINVTFQESSN</sequence>
<dbReference type="InterPro" id="IPR029052">
    <property type="entry name" value="Metallo-depent_PP-like"/>
</dbReference>
<dbReference type="EMBL" id="BMHB01000003">
    <property type="protein sequence ID" value="GGI17563.1"/>
    <property type="molecule type" value="Genomic_DNA"/>
</dbReference>
<comment type="caution">
    <text evidence="3">The sequence shown here is derived from an EMBL/GenBank/DDBJ whole genome shotgun (WGS) entry which is preliminary data.</text>
</comment>
<reference evidence="4" key="1">
    <citation type="journal article" date="2019" name="Int. J. Syst. Evol. Microbiol.">
        <title>The Global Catalogue of Microorganisms (GCM) 10K type strain sequencing project: providing services to taxonomists for standard genome sequencing and annotation.</title>
        <authorList>
            <consortium name="The Broad Institute Genomics Platform"/>
            <consortium name="The Broad Institute Genome Sequencing Center for Infectious Disease"/>
            <person name="Wu L."/>
            <person name="Ma J."/>
        </authorList>
    </citation>
    <scope>NUCLEOTIDE SEQUENCE [LARGE SCALE GENOMIC DNA]</scope>
    <source>
        <strain evidence="4">CGMCC 1.14993</strain>
    </source>
</reference>
<protein>
    <submittedName>
        <fullName evidence="3">Phosphoesterase</fullName>
    </submittedName>
</protein>
<dbReference type="PANTHER" id="PTHR31302">
    <property type="entry name" value="TRANSMEMBRANE PROTEIN WITH METALLOPHOSPHOESTERASE DOMAIN-RELATED"/>
    <property type="match status" value="1"/>
</dbReference>
<dbReference type="CDD" id="cd07385">
    <property type="entry name" value="MPP_YkuE_C"/>
    <property type="match status" value="1"/>
</dbReference>
<feature type="transmembrane region" description="Helical" evidence="1">
    <location>
        <begin position="82"/>
        <end position="103"/>
    </location>
</feature>
<keyword evidence="4" id="KW-1185">Reference proteome</keyword>
<feature type="transmembrane region" description="Helical" evidence="1">
    <location>
        <begin position="45"/>
        <end position="61"/>
    </location>
</feature>
<proteinExistence type="predicted"/>
<dbReference type="GO" id="GO:0016787">
    <property type="term" value="F:hydrolase activity"/>
    <property type="evidence" value="ECO:0007669"/>
    <property type="project" value="InterPro"/>
</dbReference>
<feature type="domain" description="Calcineurin-like phosphoesterase" evidence="2">
    <location>
        <begin position="161"/>
        <end position="323"/>
    </location>
</feature>
<evidence type="ECO:0000256" key="1">
    <source>
        <dbReference type="SAM" id="Phobius"/>
    </source>
</evidence>
<accession>A0A8J3AN24</accession>
<evidence type="ECO:0000313" key="3">
    <source>
        <dbReference type="EMBL" id="GGI17563.1"/>
    </source>
</evidence>
<dbReference type="SUPFAM" id="SSF56300">
    <property type="entry name" value="Metallo-dependent phosphatases"/>
    <property type="match status" value="1"/>
</dbReference>
<dbReference type="AlphaFoldDB" id="A0A8J3AN24"/>
<feature type="transmembrane region" description="Helical" evidence="1">
    <location>
        <begin position="115"/>
        <end position="132"/>
    </location>
</feature>
<feature type="transmembrane region" description="Helical" evidence="1">
    <location>
        <begin position="5"/>
        <end position="25"/>
    </location>
</feature>
<keyword evidence="1" id="KW-1133">Transmembrane helix</keyword>
<keyword evidence="1" id="KW-0812">Transmembrane</keyword>
<dbReference type="Proteomes" id="UP000626244">
    <property type="component" value="Unassembled WGS sequence"/>
</dbReference>
<dbReference type="Gene3D" id="3.60.21.10">
    <property type="match status" value="1"/>
</dbReference>